<name>A0A6V8LTF3_9BACT</name>
<protein>
    <recommendedName>
        <fullName evidence="4">ADP-L-glycero-D-manno-heptose-6-epimerase</fullName>
        <ecNumber evidence="4">5.1.3.20</ecNumber>
    </recommendedName>
    <alternativeName>
        <fullName evidence="4">ADP-L-glycero-beta-D-manno-heptose-6-epimerase</fullName>
        <shortName evidence="4">ADP-glyceromanno-heptose 6-epimerase</shortName>
        <shortName evidence="4">ADP-hep 6-epimerase</shortName>
        <shortName evidence="4">AGME</shortName>
    </alternativeName>
</protein>
<evidence type="ECO:0000313" key="7">
    <source>
        <dbReference type="Proteomes" id="UP000494245"/>
    </source>
</evidence>
<dbReference type="GO" id="GO:0005975">
    <property type="term" value="P:carbohydrate metabolic process"/>
    <property type="evidence" value="ECO:0007669"/>
    <property type="project" value="UniProtKB-UniRule"/>
</dbReference>
<keyword evidence="1 4" id="KW-0521">NADP</keyword>
<dbReference type="UniPathway" id="UPA00356">
    <property type="reaction ID" value="UER00440"/>
</dbReference>
<feature type="active site" description="Proton acceptor" evidence="4">
    <location>
        <position position="179"/>
    </location>
</feature>
<proteinExistence type="inferred from homology"/>
<comment type="domain">
    <text evidence="4">Contains a large N-terminal NADP-binding domain, and a smaller C-terminal substrate-binding domain.</text>
</comment>
<keyword evidence="2 4" id="KW-0413">Isomerase</keyword>
<feature type="binding site" evidence="4">
    <location>
        <begin position="31"/>
        <end position="32"/>
    </location>
    <ligand>
        <name>NADP(+)</name>
        <dbReference type="ChEBI" id="CHEBI:58349"/>
    </ligand>
</feature>
<dbReference type="EMBL" id="BLTE01000004">
    <property type="protein sequence ID" value="GFK93369.1"/>
    <property type="molecule type" value="Genomic_DNA"/>
</dbReference>
<evidence type="ECO:0000259" key="5">
    <source>
        <dbReference type="Pfam" id="PF01370"/>
    </source>
</evidence>
<feature type="active site" description="Proton acceptor" evidence="4">
    <location>
        <position position="143"/>
    </location>
</feature>
<accession>A0A6V8LTF3</accession>
<feature type="binding site" evidence="4">
    <location>
        <begin position="202"/>
        <end position="205"/>
    </location>
    <ligand>
        <name>substrate</name>
    </ligand>
</feature>
<feature type="binding site" evidence="4">
    <location>
        <position position="179"/>
    </location>
    <ligand>
        <name>NADP(+)</name>
        <dbReference type="ChEBI" id="CHEBI:58349"/>
    </ligand>
</feature>
<feature type="binding site" evidence="4">
    <location>
        <position position="171"/>
    </location>
    <ligand>
        <name>NADP(+)</name>
        <dbReference type="ChEBI" id="CHEBI:58349"/>
    </ligand>
</feature>
<keyword evidence="7" id="KW-1185">Reference proteome</keyword>
<dbReference type="Proteomes" id="UP000494245">
    <property type="component" value="Unassembled WGS sequence"/>
</dbReference>
<evidence type="ECO:0000256" key="2">
    <source>
        <dbReference type="ARBA" id="ARBA00023235"/>
    </source>
</evidence>
<dbReference type="InterPro" id="IPR011912">
    <property type="entry name" value="Heptose_epim"/>
</dbReference>
<comment type="pathway">
    <text evidence="4">Nucleotide-sugar biosynthesis; ADP-L-glycero-beta-D-manno-heptose biosynthesis; ADP-L-glycero-beta-D-manno-heptose from D-glycero-beta-D-manno-heptose 7-phosphate: step 4/4.</text>
</comment>
<dbReference type="InterPro" id="IPR036291">
    <property type="entry name" value="NAD(P)-bd_dom_sf"/>
</dbReference>
<gene>
    <name evidence="6" type="primary">hldD_1</name>
    <name evidence="4" type="synonym">hldD</name>
    <name evidence="6" type="ORF">NNJEOMEG_01201</name>
</gene>
<dbReference type="Pfam" id="PF01370">
    <property type="entry name" value="Epimerase"/>
    <property type="match status" value="1"/>
</dbReference>
<dbReference type="GO" id="GO:0097171">
    <property type="term" value="P:ADP-L-glycero-beta-D-manno-heptose biosynthetic process"/>
    <property type="evidence" value="ECO:0007669"/>
    <property type="project" value="UniProtKB-UniPathway"/>
</dbReference>
<feature type="domain" description="NAD-dependent epimerase/dehydratase" evidence="5">
    <location>
        <begin position="3"/>
        <end position="244"/>
    </location>
</feature>
<dbReference type="InterPro" id="IPR001509">
    <property type="entry name" value="Epimerase_deHydtase"/>
</dbReference>
<dbReference type="CDD" id="cd05248">
    <property type="entry name" value="ADP_GME_SDR_e"/>
    <property type="match status" value="1"/>
</dbReference>
<comment type="subunit">
    <text evidence="4">Homopentamer.</text>
</comment>
<comment type="function">
    <text evidence="4">Catalyzes the interconversion between ADP-D-glycero-beta-D-manno-heptose and ADP-L-glycero-beta-D-manno-heptose via an epimerization at carbon 6 of the heptose.</text>
</comment>
<evidence type="ECO:0000256" key="4">
    <source>
        <dbReference type="HAMAP-Rule" id="MF_01601"/>
    </source>
</evidence>
<comment type="cofactor">
    <cofactor evidence="4">
        <name>NADP(+)</name>
        <dbReference type="ChEBI" id="CHEBI:58349"/>
    </cofactor>
    <text evidence="4">Binds 1 NADP(+) per subunit.</text>
</comment>
<feature type="binding site" evidence="4">
    <location>
        <begin position="75"/>
        <end position="79"/>
    </location>
    <ligand>
        <name>NADP(+)</name>
        <dbReference type="ChEBI" id="CHEBI:58349"/>
    </ligand>
</feature>
<feature type="binding site" evidence="4">
    <location>
        <position position="147"/>
    </location>
    <ligand>
        <name>NADP(+)</name>
        <dbReference type="ChEBI" id="CHEBI:58349"/>
    </ligand>
</feature>
<feature type="binding site" evidence="4">
    <location>
        <position position="281"/>
    </location>
    <ligand>
        <name>substrate</name>
    </ligand>
</feature>
<feature type="binding site" evidence="4">
    <location>
        <position position="92"/>
    </location>
    <ligand>
        <name>NADP(+)</name>
        <dbReference type="ChEBI" id="CHEBI:58349"/>
    </ligand>
</feature>
<evidence type="ECO:0000313" key="6">
    <source>
        <dbReference type="EMBL" id="GFK93369.1"/>
    </source>
</evidence>
<feature type="binding site" evidence="4">
    <location>
        <position position="53"/>
    </location>
    <ligand>
        <name>NADP(+)</name>
        <dbReference type="ChEBI" id="CHEBI:58349"/>
    </ligand>
</feature>
<feature type="binding site" evidence="4">
    <location>
        <position position="181"/>
    </location>
    <ligand>
        <name>substrate</name>
    </ligand>
</feature>
<dbReference type="SUPFAM" id="SSF51735">
    <property type="entry name" value="NAD(P)-binding Rossmann-fold domains"/>
    <property type="match status" value="1"/>
</dbReference>
<dbReference type="EC" id="5.1.3.20" evidence="4"/>
<dbReference type="Gene3D" id="3.40.50.720">
    <property type="entry name" value="NAD(P)-binding Rossmann-like Domain"/>
    <property type="match status" value="1"/>
</dbReference>
<dbReference type="GO" id="GO:0008712">
    <property type="term" value="F:ADP-glyceromanno-heptose 6-epimerase activity"/>
    <property type="evidence" value="ECO:0007669"/>
    <property type="project" value="UniProtKB-UniRule"/>
</dbReference>
<feature type="binding site" evidence="4">
    <location>
        <position position="188"/>
    </location>
    <ligand>
        <name>substrate</name>
    </ligand>
</feature>
<keyword evidence="3 4" id="KW-0119">Carbohydrate metabolism</keyword>
<dbReference type="AlphaFoldDB" id="A0A6V8LTF3"/>
<feature type="binding site" evidence="4">
    <location>
        <position position="216"/>
    </location>
    <ligand>
        <name>substrate</name>
    </ligand>
</feature>
<comment type="caution">
    <text evidence="6">The sequence shown here is derived from an EMBL/GenBank/DDBJ whole genome shotgun (WGS) entry which is preliminary data.</text>
</comment>
<evidence type="ECO:0000256" key="3">
    <source>
        <dbReference type="ARBA" id="ARBA00023277"/>
    </source>
</evidence>
<reference evidence="6 7" key="2">
    <citation type="submission" date="2020-05" db="EMBL/GenBank/DDBJ databases">
        <title>Draft genome sequence of Desulfovibrio sp. strainFSS-1.</title>
        <authorList>
            <person name="Shimoshige H."/>
            <person name="Kobayashi H."/>
            <person name="Maekawa T."/>
        </authorList>
    </citation>
    <scope>NUCLEOTIDE SEQUENCE [LARGE SCALE GENOMIC DNA]</scope>
    <source>
        <strain evidence="6 7">SIID29052-01</strain>
    </source>
</reference>
<dbReference type="Gene3D" id="3.90.25.10">
    <property type="entry name" value="UDP-galactose 4-epimerase, domain 1"/>
    <property type="match status" value="1"/>
</dbReference>
<dbReference type="HAMAP" id="MF_01601">
    <property type="entry name" value="Heptose_epimerase"/>
    <property type="match status" value="1"/>
</dbReference>
<dbReference type="GO" id="GO:0050661">
    <property type="term" value="F:NADP binding"/>
    <property type="evidence" value="ECO:0007669"/>
    <property type="project" value="InterPro"/>
</dbReference>
<feature type="binding site" evidence="4">
    <location>
        <position position="170"/>
    </location>
    <ligand>
        <name>substrate</name>
    </ligand>
</feature>
<comment type="similarity">
    <text evidence="4">Belongs to the NAD(P)-dependent epimerase/dehydratase family. HldD subfamily.</text>
</comment>
<sequence length="323" mass="36127">MLVVTGGAGFLGSAVIWKLNEAGRKDILVVDALGSGEKWRNLVNRSFADFLHKDEFLRRLRQGGDPFGVTAVVHMGACSATTERDADFLHENNTRYTTELCRFCLEHGARFVTASSAATYGDGSRGFDDGPEGLDRLRPLNMYGYSKHRFDLTARDNGWLNSIASLKFFNVYGPNEYHKGDMRSVACKSFEQIRDTGGVRLFRSHRPDYADGGQLRDFVSVKDCAEVVAWLLEHPEANGVFNVGTGAARSFTDLALAVFEAMGAPPRIEYVDIPEQIRDRYQYYTQAPVDRLRAAGYRGPFASLEEGVRDYVRNHLLAEDPYL</sequence>
<feature type="binding site" evidence="4">
    <location>
        <begin position="10"/>
        <end position="11"/>
    </location>
    <ligand>
        <name>NADP(+)</name>
        <dbReference type="ChEBI" id="CHEBI:58349"/>
    </ligand>
</feature>
<evidence type="ECO:0000256" key="1">
    <source>
        <dbReference type="ARBA" id="ARBA00022857"/>
    </source>
</evidence>
<comment type="catalytic activity">
    <reaction evidence="4">
        <text>ADP-D-glycero-beta-D-manno-heptose = ADP-L-glycero-beta-D-manno-heptose</text>
        <dbReference type="Rhea" id="RHEA:17577"/>
        <dbReference type="ChEBI" id="CHEBI:59967"/>
        <dbReference type="ChEBI" id="CHEBI:61506"/>
        <dbReference type="EC" id="5.1.3.20"/>
    </reaction>
</comment>
<dbReference type="RefSeq" id="WP_173082329.1">
    <property type="nucleotide sequence ID" value="NZ_BLTE01000004.1"/>
</dbReference>
<feature type="binding site" evidence="4">
    <location>
        <position position="38"/>
    </location>
    <ligand>
        <name>NADP(+)</name>
        <dbReference type="ChEBI" id="CHEBI:58349"/>
    </ligand>
</feature>
<dbReference type="PANTHER" id="PTHR43103">
    <property type="entry name" value="NUCLEOSIDE-DIPHOSPHATE-SUGAR EPIMERASE"/>
    <property type="match status" value="1"/>
</dbReference>
<reference evidence="6 7" key="1">
    <citation type="submission" date="2020-04" db="EMBL/GenBank/DDBJ databases">
        <authorList>
            <consortium name="Desulfovibrio sp. FSS-1 genome sequencing consortium"/>
            <person name="Shimoshige H."/>
            <person name="Kobayashi H."/>
            <person name="Maekawa T."/>
        </authorList>
    </citation>
    <scope>NUCLEOTIDE SEQUENCE [LARGE SCALE GENOMIC DNA]</scope>
    <source>
        <strain evidence="6 7">SIID29052-01</strain>
    </source>
</reference>
<organism evidence="6 7">
    <name type="scientific">Fundidesulfovibrio magnetotacticus</name>
    <dbReference type="NCBI Taxonomy" id="2730080"/>
    <lineage>
        <taxon>Bacteria</taxon>
        <taxon>Pseudomonadati</taxon>
        <taxon>Thermodesulfobacteriota</taxon>
        <taxon>Desulfovibrionia</taxon>
        <taxon>Desulfovibrionales</taxon>
        <taxon>Desulfovibrionaceae</taxon>
        <taxon>Fundidesulfovibrio</taxon>
    </lineage>
</organism>
<dbReference type="PANTHER" id="PTHR43103:SF3">
    <property type="entry name" value="ADP-L-GLYCERO-D-MANNO-HEPTOSE-6-EPIMERASE"/>
    <property type="match status" value="1"/>
</dbReference>
<dbReference type="NCBIfam" id="TIGR02197">
    <property type="entry name" value="heptose_epim"/>
    <property type="match status" value="1"/>
</dbReference>